<dbReference type="InterPro" id="IPR011098">
    <property type="entry name" value="G5_dom"/>
</dbReference>
<sequence>MKISKKNKYESYSKKLKYGFVPCVLAASMILQTSSLSALANDVATQKAEEKANQNTPIPALDPGKAKLVENAAFYKEDYKDEEKKDDWVANCDDYWNKKVSYVEENDKTTYEIIFNKSYLDQSTNEKIVFTDKVMVKDGDKTFEAYKEQNEKGELVVRFTLAGKLKKEIPLVIHSIKQGYDYNVILQVRDTTKEENNQEGQTNLPEFDDEKSKDIENAALYKKDYDPTDAEEDKEDFCNDFWDKEVLYQEFEDRNSTVYEIGFSNNYKKANGEYMVYTDEVTAVVDGKEYKAVAKKVMGEDVHFKFEIPGKVRKEIPLKIHALPSKDNPDYAYRNVLLQVRDTTVKETPKPKEEENKIKDGIYDVKVDLKNYYEDKASMGNKAINSDAKIIVKDNKATIELSVKPIEFMNTFGGLTNLFKLEGSYNYKDKSNRTEAEKKDKKKFKNEKAKVEKEYFTKFSMEVPLSAVNEKAEIPVVVWVDAMDHLNGGKPGAGEQPATLRIFGKNTEFKTFEQTEGIPGKPDVPEAAEIAPLTNPKTVYAMAERYQDSGVPSMANTTLDKEVKVQKVGDKTRYEVKFKEFVDKEYNINEPMVSVGQLWYKDSDGKIKEAYLAKKEGNDRTYRFEISGDMKDEVELTVLVVPMQKLLGDGAAIQKANLVLSNKKIVGDIIDERYERTPYDIKIQEDKNLEKGSFYVKQEGKTGIKKVYRTYEAINGVSTGKLLKTKEEKFKDSTDKIIVVNNKKDYEEAIKEIAKKVKVENGQNLQAKFVVADKKEVEFEENPFFTSYVNVTEDNGEKIYTVKFAPKTMFLPSVYKLYLIKNGQQIEAQSLGTIEKQSSDGTKWKENADHSTTFTFKVKGDIQNEILTRILYSGNLKSDSILLINPKEVKFGAEVFSKTEKIPYKTIRKEDKNLPKGKEVVVQEGQEGVKTVNSYYKTVDGIVSADKEKIYEEETVLKNEKDRIVTYGTFDINNTSETPDVTPTPTPAPEVKAGWEKDEVGYKYQRANG</sequence>
<feature type="domain" description="G5" evidence="5">
    <location>
        <begin position="888"/>
        <end position="971"/>
    </location>
</feature>
<keyword evidence="7" id="KW-1185">Reference proteome</keyword>
<dbReference type="Pfam" id="PF07501">
    <property type="entry name" value="G5"/>
    <property type="match status" value="2"/>
</dbReference>
<dbReference type="PROSITE" id="PS50978">
    <property type="entry name" value="NEAT"/>
    <property type="match status" value="1"/>
</dbReference>
<gene>
    <name evidence="6" type="ORF">HMPREF1871_00447</name>
</gene>
<dbReference type="InterPro" id="IPR037250">
    <property type="entry name" value="NEAT_dom_sf"/>
</dbReference>
<dbReference type="PROSITE" id="PS51109">
    <property type="entry name" value="G5"/>
    <property type="match status" value="2"/>
</dbReference>
<dbReference type="SMART" id="SM01208">
    <property type="entry name" value="G5"/>
    <property type="match status" value="2"/>
</dbReference>
<proteinExistence type="predicted"/>
<dbReference type="InterPro" id="IPR006635">
    <property type="entry name" value="NEAT_dom"/>
</dbReference>
<evidence type="ECO:0000259" key="4">
    <source>
        <dbReference type="PROSITE" id="PS50978"/>
    </source>
</evidence>
<feature type="chain" id="PRO_5045202630" evidence="3">
    <location>
        <begin position="41"/>
        <end position="1009"/>
    </location>
</feature>
<dbReference type="SUPFAM" id="SSF158911">
    <property type="entry name" value="NEAT domain-like"/>
    <property type="match status" value="1"/>
</dbReference>
<name>A0ABR5TPH8_9BACL</name>
<evidence type="ECO:0000256" key="1">
    <source>
        <dbReference type="ARBA" id="ARBA00004196"/>
    </source>
</evidence>
<keyword evidence="2 3" id="KW-0732">Signal</keyword>
<feature type="non-terminal residue" evidence="6">
    <location>
        <position position="1009"/>
    </location>
</feature>
<accession>A0ABR5TPH8</accession>
<evidence type="ECO:0000313" key="6">
    <source>
        <dbReference type="EMBL" id="KXB58464.1"/>
    </source>
</evidence>
<dbReference type="Gene3D" id="2.20.230.10">
    <property type="entry name" value="Resuscitation-promoting factor rpfb"/>
    <property type="match status" value="2"/>
</dbReference>
<evidence type="ECO:0000256" key="3">
    <source>
        <dbReference type="SAM" id="SignalP"/>
    </source>
</evidence>
<feature type="domain" description="NEAT" evidence="4">
    <location>
        <begin position="358"/>
        <end position="488"/>
    </location>
</feature>
<comment type="subcellular location">
    <subcellularLocation>
        <location evidence="1">Cell envelope</location>
    </subcellularLocation>
</comment>
<dbReference type="Proteomes" id="UP000070467">
    <property type="component" value="Unassembled WGS sequence"/>
</dbReference>
<protein>
    <submittedName>
        <fullName evidence="6">G5 domain protein</fullName>
    </submittedName>
</protein>
<feature type="domain" description="G5" evidence="5">
    <location>
        <begin position="662"/>
        <end position="744"/>
    </location>
</feature>
<evidence type="ECO:0000313" key="7">
    <source>
        <dbReference type="Proteomes" id="UP000070467"/>
    </source>
</evidence>
<evidence type="ECO:0000256" key="2">
    <source>
        <dbReference type="ARBA" id="ARBA00022729"/>
    </source>
</evidence>
<reference evidence="6 7" key="1">
    <citation type="submission" date="2016-01" db="EMBL/GenBank/DDBJ databases">
        <authorList>
            <person name="Mitreva M."/>
            <person name="Pepin K.H."/>
            <person name="Mihindukulasuriya K.A."/>
            <person name="Fulton R."/>
            <person name="Fronick C."/>
            <person name="O'Laughlin M."/>
            <person name="Miner T."/>
            <person name="Herter B."/>
            <person name="Rosa B.A."/>
            <person name="Cordes M."/>
            <person name="Tomlinson C."/>
            <person name="Wollam A."/>
            <person name="Palsikar V.B."/>
            <person name="Mardis E.R."/>
            <person name="Wilson R.K."/>
        </authorList>
    </citation>
    <scope>NUCLEOTIDE SEQUENCE [LARGE SCALE GENOMIC DNA]</scope>
    <source>
        <strain evidence="6 7">KA00071</strain>
    </source>
</reference>
<dbReference type="EMBL" id="LSDB01000010">
    <property type="protein sequence ID" value="KXB58464.1"/>
    <property type="molecule type" value="Genomic_DNA"/>
</dbReference>
<feature type="signal peptide" evidence="3">
    <location>
        <begin position="1"/>
        <end position="40"/>
    </location>
</feature>
<dbReference type="Gene3D" id="2.60.40.1850">
    <property type="match status" value="2"/>
</dbReference>
<evidence type="ECO:0000259" key="5">
    <source>
        <dbReference type="PROSITE" id="PS51109"/>
    </source>
</evidence>
<dbReference type="RefSeq" id="WP_066129484.1">
    <property type="nucleotide sequence ID" value="NZ_KQ959863.1"/>
</dbReference>
<organism evidence="6 7">
    <name type="scientific">Gemelliphila asaccharolytica</name>
    <dbReference type="NCBI Taxonomy" id="502393"/>
    <lineage>
        <taxon>Bacteria</taxon>
        <taxon>Bacillati</taxon>
        <taxon>Bacillota</taxon>
        <taxon>Bacilli</taxon>
        <taxon>Bacillales</taxon>
        <taxon>Gemellaceae</taxon>
        <taxon>Gemelliphila</taxon>
    </lineage>
</organism>
<comment type="caution">
    <text evidence="6">The sequence shown here is derived from an EMBL/GenBank/DDBJ whole genome shotgun (WGS) entry which is preliminary data.</text>
</comment>